<evidence type="ECO:0000256" key="7">
    <source>
        <dbReference type="SAM" id="Phobius"/>
    </source>
</evidence>
<proteinExistence type="inferred from homology"/>
<dbReference type="CDD" id="cd13127">
    <property type="entry name" value="MATE_tuaB_like"/>
    <property type="match status" value="1"/>
</dbReference>
<gene>
    <name evidence="8" type="ORF">SAMN05660710_03641</name>
</gene>
<feature type="transmembrane region" description="Helical" evidence="7">
    <location>
        <begin position="94"/>
        <end position="117"/>
    </location>
</feature>
<keyword evidence="5 7" id="KW-1133">Transmembrane helix</keyword>
<feature type="transmembrane region" description="Helical" evidence="7">
    <location>
        <begin position="160"/>
        <end position="179"/>
    </location>
</feature>
<name>A0A1G5K482_9RHOB</name>
<comment type="similarity">
    <text evidence="2">Belongs to the polysaccharide synthase family.</text>
</comment>
<evidence type="ECO:0000313" key="8">
    <source>
        <dbReference type="EMBL" id="SCY94838.1"/>
    </source>
</evidence>
<reference evidence="8 9" key="1">
    <citation type="submission" date="2016-10" db="EMBL/GenBank/DDBJ databases">
        <authorList>
            <person name="de Groot N.N."/>
        </authorList>
    </citation>
    <scope>NUCLEOTIDE SEQUENCE [LARGE SCALE GENOMIC DNA]</scope>
    <source>
        <strain evidence="8 9">CGMCC 1.8925</strain>
    </source>
</reference>
<dbReference type="Proteomes" id="UP000199502">
    <property type="component" value="Unassembled WGS sequence"/>
</dbReference>
<dbReference type="AlphaFoldDB" id="A0A1G5K482"/>
<feature type="transmembrane region" description="Helical" evidence="7">
    <location>
        <begin position="458"/>
        <end position="479"/>
    </location>
</feature>
<feature type="transmembrane region" description="Helical" evidence="7">
    <location>
        <begin position="298"/>
        <end position="319"/>
    </location>
</feature>
<dbReference type="EMBL" id="FMVT01000021">
    <property type="protein sequence ID" value="SCY94838.1"/>
    <property type="molecule type" value="Genomic_DNA"/>
</dbReference>
<dbReference type="STRING" id="336292.SAMN05660710_03641"/>
<evidence type="ECO:0000256" key="3">
    <source>
        <dbReference type="ARBA" id="ARBA00022475"/>
    </source>
</evidence>
<keyword evidence="4 7" id="KW-0812">Transmembrane</keyword>
<feature type="transmembrane region" description="Helical" evidence="7">
    <location>
        <begin position="129"/>
        <end position="148"/>
    </location>
</feature>
<evidence type="ECO:0000313" key="9">
    <source>
        <dbReference type="Proteomes" id="UP000199502"/>
    </source>
</evidence>
<keyword evidence="6 7" id="KW-0472">Membrane</keyword>
<comment type="subcellular location">
    <subcellularLocation>
        <location evidence="1">Cell membrane</location>
        <topology evidence="1">Multi-pass membrane protein</topology>
    </subcellularLocation>
</comment>
<dbReference type="OrthoDB" id="9770347at2"/>
<organism evidence="8 9">
    <name type="scientific">Paracoccus tibetensis</name>
    <dbReference type="NCBI Taxonomy" id="336292"/>
    <lineage>
        <taxon>Bacteria</taxon>
        <taxon>Pseudomonadati</taxon>
        <taxon>Pseudomonadota</taxon>
        <taxon>Alphaproteobacteria</taxon>
        <taxon>Rhodobacterales</taxon>
        <taxon>Paracoccaceae</taxon>
        <taxon>Paracoccus</taxon>
    </lineage>
</organism>
<keyword evidence="9" id="KW-1185">Reference proteome</keyword>
<dbReference type="Pfam" id="PF13440">
    <property type="entry name" value="Polysacc_synt_3"/>
    <property type="match status" value="1"/>
</dbReference>
<evidence type="ECO:0000256" key="6">
    <source>
        <dbReference type="ARBA" id="ARBA00023136"/>
    </source>
</evidence>
<feature type="transmembrane region" description="Helical" evidence="7">
    <location>
        <begin position="425"/>
        <end position="446"/>
    </location>
</feature>
<feature type="transmembrane region" description="Helical" evidence="7">
    <location>
        <begin position="339"/>
        <end position="361"/>
    </location>
</feature>
<evidence type="ECO:0000256" key="4">
    <source>
        <dbReference type="ARBA" id="ARBA00022692"/>
    </source>
</evidence>
<feature type="transmembrane region" description="Helical" evidence="7">
    <location>
        <begin position="56"/>
        <end position="73"/>
    </location>
</feature>
<dbReference type="RefSeq" id="WP_090748167.1">
    <property type="nucleotide sequence ID" value="NZ_FMVT01000021.1"/>
</dbReference>
<sequence>MTAIDQDSNRFDPPDQAMGRSVKRGAVATGGAQIVKLACQIVSVIVLSRLLQPEDFGIVAMAAPVAAFVGLFLDMGLTQATVQKKGLTSEEVNSLFWINMAVAVLLSGLMVLIAPLAARFYAEPQVGPLVAAMSLQLVVGAAGAQHYALATRRMAFGRLAVLESVGAVLGLAAAIAWAYVMQTYWALFFGGIVAMLCSTLGCWMSSRWRPGLPRWVSGAGGMVSFGAGITGFNFANYFARNIDQILIGRQWGNQQLGFYDRGNRLLLFPLQQLIYPLGRVMVPALSRMTDEADRYRHAYLRVAALLLFVALPGVAVSIAMADLLIPLALGHQWDGTIPIFQALGFAGLMQPLNSPTGWLFISQGRSMDFMRWGIFGAVTTTLAVVIGLPHGAFGVALAYAATEYLRTPLLGLYVGRRGPVHARHILRMAAPFVLGAHVAVAAVWLLRGHMPGGPAAGLLAGAALSYLIVTLVAAAFPVGRETLAEVRNLASTLLGKMMKRSNSPR</sequence>
<dbReference type="GO" id="GO:0005886">
    <property type="term" value="C:plasma membrane"/>
    <property type="evidence" value="ECO:0007669"/>
    <property type="project" value="UniProtKB-SubCell"/>
</dbReference>
<evidence type="ECO:0000256" key="5">
    <source>
        <dbReference type="ARBA" id="ARBA00022989"/>
    </source>
</evidence>
<accession>A0A1G5K482</accession>
<evidence type="ECO:0000256" key="2">
    <source>
        <dbReference type="ARBA" id="ARBA00007430"/>
    </source>
</evidence>
<feature type="transmembrane region" description="Helical" evidence="7">
    <location>
        <begin position="373"/>
        <end position="401"/>
    </location>
</feature>
<keyword evidence="3" id="KW-1003">Cell membrane</keyword>
<dbReference type="PANTHER" id="PTHR30250:SF10">
    <property type="entry name" value="LIPOPOLYSACCHARIDE BIOSYNTHESIS PROTEIN WZXC"/>
    <property type="match status" value="1"/>
</dbReference>
<protein>
    <submittedName>
        <fullName evidence="8">Polysaccharide transporter, PST family</fullName>
    </submittedName>
</protein>
<dbReference type="InterPro" id="IPR050833">
    <property type="entry name" value="Poly_Biosynth_Transport"/>
</dbReference>
<feature type="transmembrane region" description="Helical" evidence="7">
    <location>
        <begin position="185"/>
        <end position="203"/>
    </location>
</feature>
<dbReference type="PANTHER" id="PTHR30250">
    <property type="entry name" value="PST FAMILY PREDICTED COLANIC ACID TRANSPORTER"/>
    <property type="match status" value="1"/>
</dbReference>
<evidence type="ECO:0000256" key="1">
    <source>
        <dbReference type="ARBA" id="ARBA00004651"/>
    </source>
</evidence>